<keyword evidence="1" id="KW-0472">Membrane</keyword>
<feature type="transmembrane region" description="Helical" evidence="1">
    <location>
        <begin position="30"/>
        <end position="51"/>
    </location>
</feature>
<keyword evidence="1" id="KW-1133">Transmembrane helix</keyword>
<name>A0A1M4T6H7_9BACT</name>
<organism evidence="3 4">
    <name type="scientific">Desulfacinum infernum DSM 9756</name>
    <dbReference type="NCBI Taxonomy" id="1121391"/>
    <lineage>
        <taxon>Bacteria</taxon>
        <taxon>Pseudomonadati</taxon>
        <taxon>Thermodesulfobacteriota</taxon>
        <taxon>Syntrophobacteria</taxon>
        <taxon>Syntrophobacterales</taxon>
        <taxon>Syntrophobacteraceae</taxon>
        <taxon>Desulfacinum</taxon>
    </lineage>
</organism>
<dbReference type="Proteomes" id="UP000184076">
    <property type="component" value="Unassembled WGS sequence"/>
</dbReference>
<dbReference type="EMBL" id="FQVB01000004">
    <property type="protein sequence ID" value="SHE40069.1"/>
    <property type="molecule type" value="Genomic_DNA"/>
</dbReference>
<evidence type="ECO:0000259" key="2">
    <source>
        <dbReference type="Pfam" id="PF09851"/>
    </source>
</evidence>
<dbReference type="OrthoDB" id="9894334at2"/>
<reference evidence="4" key="1">
    <citation type="submission" date="2016-11" db="EMBL/GenBank/DDBJ databases">
        <authorList>
            <person name="Varghese N."/>
            <person name="Submissions S."/>
        </authorList>
    </citation>
    <scope>NUCLEOTIDE SEQUENCE [LARGE SCALE GENOMIC DNA]</scope>
    <source>
        <strain evidence="4">DSM 9756</strain>
    </source>
</reference>
<dbReference type="AlphaFoldDB" id="A0A1M4T6H7"/>
<keyword evidence="4" id="KW-1185">Reference proteome</keyword>
<feature type="transmembrane region" description="Helical" evidence="1">
    <location>
        <begin position="7"/>
        <end position="24"/>
    </location>
</feature>
<protein>
    <submittedName>
        <fullName evidence="3">Short C-terminal domain-containing protein</fullName>
    </submittedName>
</protein>
<feature type="domain" description="SHOCT" evidence="2">
    <location>
        <begin position="81"/>
        <end position="107"/>
    </location>
</feature>
<accession>A0A1M4T6H7</accession>
<evidence type="ECO:0000313" key="3">
    <source>
        <dbReference type="EMBL" id="SHE40069.1"/>
    </source>
</evidence>
<gene>
    <name evidence="3" type="ORF">SAMN02745206_00211</name>
</gene>
<dbReference type="STRING" id="1121391.SAMN02745206_00211"/>
<dbReference type="Pfam" id="PF09851">
    <property type="entry name" value="SHOCT"/>
    <property type="match status" value="1"/>
</dbReference>
<evidence type="ECO:0000256" key="1">
    <source>
        <dbReference type="SAM" id="Phobius"/>
    </source>
</evidence>
<evidence type="ECO:0000313" key="4">
    <source>
        <dbReference type="Proteomes" id="UP000184076"/>
    </source>
</evidence>
<proteinExistence type="predicted"/>
<keyword evidence="1" id="KW-0812">Transmembrane</keyword>
<dbReference type="InterPro" id="IPR018649">
    <property type="entry name" value="SHOCT"/>
</dbReference>
<sequence>MFAVQIVLGILFLAFGLVILFFASEGEARPFMALFSVIWTASCLAIIFNAVRALRLVRKGRIQVAEMEETERQDSRDFARKLRELEALRAEGILTQAEYENKRAQIMGERW</sequence>